<evidence type="ECO:0000313" key="7">
    <source>
        <dbReference type="EMBL" id="SBS74042.1"/>
    </source>
</evidence>
<dbReference type="PANTHER" id="PTHR30349:SF64">
    <property type="entry name" value="PROPHAGE INTEGRASE INTD-RELATED"/>
    <property type="match status" value="1"/>
</dbReference>
<keyword evidence="3" id="KW-0233">DNA recombination</keyword>
<dbReference type="GO" id="GO:0003677">
    <property type="term" value="F:DNA binding"/>
    <property type="evidence" value="ECO:0007669"/>
    <property type="project" value="UniProtKB-UniRule"/>
</dbReference>
<dbReference type="InterPro" id="IPR044068">
    <property type="entry name" value="CB"/>
</dbReference>
<dbReference type="Gene3D" id="1.10.150.130">
    <property type="match status" value="1"/>
</dbReference>
<dbReference type="PANTHER" id="PTHR30349">
    <property type="entry name" value="PHAGE INTEGRASE-RELATED"/>
    <property type="match status" value="1"/>
</dbReference>
<dbReference type="PROSITE" id="PS51900">
    <property type="entry name" value="CB"/>
    <property type="match status" value="1"/>
</dbReference>
<dbReference type="InterPro" id="IPR013762">
    <property type="entry name" value="Integrase-like_cat_sf"/>
</dbReference>
<dbReference type="Pfam" id="PF26003">
    <property type="entry name" value="Integrase_N_phage"/>
    <property type="match status" value="1"/>
</dbReference>
<reference evidence="7" key="1">
    <citation type="submission" date="2016-03" db="EMBL/GenBank/DDBJ databases">
        <authorList>
            <person name="Ploux O."/>
        </authorList>
    </citation>
    <scope>NUCLEOTIDE SEQUENCE</scope>
    <source>
        <strain evidence="7">UC10</strain>
    </source>
</reference>
<dbReference type="GO" id="GO:0006310">
    <property type="term" value="P:DNA recombination"/>
    <property type="evidence" value="ECO:0007669"/>
    <property type="project" value="UniProtKB-KW"/>
</dbReference>
<feature type="domain" description="Tyr recombinase" evidence="5">
    <location>
        <begin position="175"/>
        <end position="361"/>
    </location>
</feature>
<dbReference type="PROSITE" id="PS51898">
    <property type="entry name" value="TYR_RECOMBINASE"/>
    <property type="match status" value="1"/>
</dbReference>
<dbReference type="EMBL" id="FLQS01000011">
    <property type="protein sequence ID" value="SBS74042.1"/>
    <property type="molecule type" value="Genomic_DNA"/>
</dbReference>
<dbReference type="InterPro" id="IPR058717">
    <property type="entry name" value="Phage_L5_Integrase_N"/>
</dbReference>
<sequence length="379" mass="41598">MAGTRGRRGWGWLRQQGTRWQASYIGPDCVRHRAPTTFGHKMDGERWLADERRLVEWGSWTPPAQRAAHKKAQGVTVASFAATWVEQRNLKPRTKAGYEAHVARLKESMLGPVPLGQLTPEAVRTWHAGFDKAKPTARAHAYQFLHAVCGTAVSDGLLQSNPCNIPKAMHSATKRQAKVLEPQRLAQLAEAMPERLRMAVLLAAWCGPRWGELVELRRRDVSSDCSVLSIARGATHRSGACNIDMPKSGKGRTVVVPPHIREELKHHLNTHVAEDADAQLFPAAQGGCHLNDRVFRDYFTDAQAEIGVDGVRVHDLRHFAGTQAARVGNLVETMQRLGHSTARASLIYQQVAGGRDAEVAAALSQLAQQSNGASDTPEA</sequence>
<feature type="domain" description="Core-binding (CB)" evidence="6">
    <location>
        <begin position="75"/>
        <end position="153"/>
    </location>
</feature>
<dbReference type="InterPro" id="IPR010998">
    <property type="entry name" value="Integrase_recombinase_N"/>
</dbReference>
<evidence type="ECO:0000259" key="5">
    <source>
        <dbReference type="PROSITE" id="PS51898"/>
    </source>
</evidence>
<gene>
    <name evidence="7" type="ORF">MHPYR_190001</name>
</gene>
<dbReference type="SUPFAM" id="SSF56349">
    <property type="entry name" value="DNA breaking-rejoining enzymes"/>
    <property type="match status" value="1"/>
</dbReference>
<protein>
    <submittedName>
        <fullName evidence="7">Phage integrase family protein</fullName>
    </submittedName>
</protein>
<organism evidence="7">
    <name type="scientific">uncultured Mycobacterium sp</name>
    <dbReference type="NCBI Taxonomy" id="171292"/>
    <lineage>
        <taxon>Bacteria</taxon>
        <taxon>Bacillati</taxon>
        <taxon>Actinomycetota</taxon>
        <taxon>Actinomycetes</taxon>
        <taxon>Mycobacteriales</taxon>
        <taxon>Mycobacteriaceae</taxon>
        <taxon>Mycobacterium</taxon>
        <taxon>environmental samples</taxon>
    </lineage>
</organism>
<proteinExistence type="inferred from homology"/>
<evidence type="ECO:0000256" key="4">
    <source>
        <dbReference type="PROSITE-ProRule" id="PRU01248"/>
    </source>
</evidence>
<dbReference type="InterPro" id="IPR050090">
    <property type="entry name" value="Tyrosine_recombinase_XerCD"/>
</dbReference>
<comment type="similarity">
    <text evidence="1">Belongs to the 'phage' integrase family.</text>
</comment>
<dbReference type="CDD" id="cd00397">
    <property type="entry name" value="DNA_BRE_C"/>
    <property type="match status" value="1"/>
</dbReference>
<evidence type="ECO:0000256" key="1">
    <source>
        <dbReference type="ARBA" id="ARBA00008857"/>
    </source>
</evidence>
<name>A0A1Y5P5S7_9MYCO</name>
<evidence type="ECO:0000259" key="6">
    <source>
        <dbReference type="PROSITE" id="PS51900"/>
    </source>
</evidence>
<dbReference type="Gene3D" id="1.10.443.10">
    <property type="entry name" value="Intergrase catalytic core"/>
    <property type="match status" value="1"/>
</dbReference>
<evidence type="ECO:0000256" key="2">
    <source>
        <dbReference type="ARBA" id="ARBA00023125"/>
    </source>
</evidence>
<dbReference type="Pfam" id="PF00589">
    <property type="entry name" value="Phage_integrase"/>
    <property type="match status" value="1"/>
</dbReference>
<dbReference type="GO" id="GO:0015074">
    <property type="term" value="P:DNA integration"/>
    <property type="evidence" value="ECO:0007669"/>
    <property type="project" value="InterPro"/>
</dbReference>
<keyword evidence="2 4" id="KW-0238">DNA-binding</keyword>
<evidence type="ECO:0000256" key="3">
    <source>
        <dbReference type="ARBA" id="ARBA00023172"/>
    </source>
</evidence>
<dbReference type="InterPro" id="IPR002104">
    <property type="entry name" value="Integrase_catalytic"/>
</dbReference>
<dbReference type="InterPro" id="IPR011010">
    <property type="entry name" value="DNA_brk_join_enz"/>
</dbReference>
<accession>A0A1Y5P5S7</accession>
<dbReference type="AlphaFoldDB" id="A0A1Y5P5S7"/>